<evidence type="ECO:0000256" key="9">
    <source>
        <dbReference type="ARBA" id="ARBA00045724"/>
    </source>
</evidence>
<evidence type="ECO:0000256" key="5">
    <source>
        <dbReference type="ARBA" id="ARBA00023315"/>
    </source>
</evidence>
<dbReference type="InterPro" id="IPR052351">
    <property type="entry name" value="Ornithine_N-alpha-AT"/>
</dbReference>
<dbReference type="EMBL" id="CP016414">
    <property type="protein sequence ID" value="ANU35328.1"/>
    <property type="molecule type" value="Genomic_DNA"/>
</dbReference>
<dbReference type="STRING" id="45658.VSVS12_02825"/>
<evidence type="ECO:0000313" key="13">
    <source>
        <dbReference type="Proteomes" id="UP000092528"/>
    </source>
</evidence>
<dbReference type="GO" id="GO:0043810">
    <property type="term" value="F:ornithine-acyl [acyl carrier protein] N-acyltransferase activity"/>
    <property type="evidence" value="ECO:0007669"/>
    <property type="project" value="UniProtKB-EC"/>
</dbReference>
<comment type="catalytic activity">
    <reaction evidence="10">
        <text>a (3R)-hydroxyacyl-[ACP] + L-ornithine = a lyso-ornithine lipid + holo-[ACP] + H(+)</text>
        <dbReference type="Rhea" id="RHEA:20633"/>
        <dbReference type="Rhea" id="RHEA-COMP:9685"/>
        <dbReference type="Rhea" id="RHEA-COMP:9945"/>
        <dbReference type="ChEBI" id="CHEBI:15378"/>
        <dbReference type="ChEBI" id="CHEBI:46911"/>
        <dbReference type="ChEBI" id="CHEBI:64479"/>
        <dbReference type="ChEBI" id="CHEBI:78827"/>
        <dbReference type="ChEBI" id="CHEBI:138482"/>
        <dbReference type="EC" id="2.3.2.30"/>
    </reaction>
    <physiologicalReaction direction="left-to-right" evidence="10">
        <dbReference type="Rhea" id="RHEA:20634"/>
    </physiologicalReaction>
</comment>
<reference evidence="12 13" key="1">
    <citation type="submission" date="2016-07" db="EMBL/GenBank/DDBJ databases">
        <title>Genome sequencing of Vibrio scophthalmi strain VS-05, an isolated from Paralichthys olivaceus.</title>
        <authorList>
            <person name="Han H.-J."/>
        </authorList>
    </citation>
    <scope>NUCLEOTIDE SEQUENCE [LARGE SCALE GENOMIC DNA]</scope>
    <source>
        <strain evidence="12 13">VS-05</strain>
    </source>
</reference>
<comment type="pathway">
    <text evidence="1">Lipid metabolism.</text>
</comment>
<evidence type="ECO:0000313" key="12">
    <source>
        <dbReference type="EMBL" id="ANU35328.1"/>
    </source>
</evidence>
<dbReference type="EC" id="2.3.2.30" evidence="7"/>
<keyword evidence="13" id="KW-1185">Reference proteome</keyword>
<comment type="function">
    <text evidence="9">Catalyzes the first step in the biosynthesis of ornithine lipids, which are phosphorus-free membrane lipids. Catalyzes the 3-hydroxyacyl-acyl carrier protein-dependent acylation of ornithine to form lyso-ornithine lipid (LOL).</text>
</comment>
<dbReference type="RefSeq" id="WP_065544990.1">
    <property type="nucleotide sequence ID" value="NZ_CP016414.1"/>
</dbReference>
<evidence type="ECO:0000256" key="2">
    <source>
        <dbReference type="ARBA" id="ARBA00022516"/>
    </source>
</evidence>
<dbReference type="InterPro" id="IPR016181">
    <property type="entry name" value="Acyl_CoA_acyltransferase"/>
</dbReference>
<organism evidence="12 13">
    <name type="scientific">Vibrio scophthalmi</name>
    <dbReference type="NCBI Taxonomy" id="45658"/>
    <lineage>
        <taxon>Bacteria</taxon>
        <taxon>Pseudomonadati</taxon>
        <taxon>Pseudomonadota</taxon>
        <taxon>Gammaproteobacteria</taxon>
        <taxon>Vibrionales</taxon>
        <taxon>Vibrionaceae</taxon>
        <taxon>Vibrio</taxon>
    </lineage>
</organism>
<dbReference type="GO" id="GO:0006629">
    <property type="term" value="P:lipid metabolic process"/>
    <property type="evidence" value="ECO:0007669"/>
    <property type="project" value="UniProtKB-KW"/>
</dbReference>
<keyword evidence="2" id="KW-0444">Lipid biosynthesis</keyword>
<dbReference type="Gene3D" id="3.40.630.30">
    <property type="match status" value="1"/>
</dbReference>
<keyword evidence="3" id="KW-0808">Transferase</keyword>
<keyword evidence="4" id="KW-0443">Lipid metabolism</keyword>
<dbReference type="CDD" id="cd07986">
    <property type="entry name" value="LPLAT_ACT14924-like"/>
    <property type="match status" value="1"/>
</dbReference>
<dbReference type="GeneID" id="96871804"/>
<dbReference type="PANTHER" id="PTHR37323:SF1">
    <property type="entry name" value="L-ORNITHINE N(ALPHA)-ACYLTRANSFERASE"/>
    <property type="match status" value="1"/>
</dbReference>
<dbReference type="SUPFAM" id="SSF55729">
    <property type="entry name" value="Acyl-CoA N-acyltransferases (Nat)"/>
    <property type="match status" value="1"/>
</dbReference>
<dbReference type="PANTHER" id="PTHR37323">
    <property type="entry name" value="GCN5-RELATED N-ACETYLTRANSFERASE"/>
    <property type="match status" value="1"/>
</dbReference>
<dbReference type="InterPro" id="IPR045746">
    <property type="entry name" value="ACT14924-like_Acyltransf_dom"/>
</dbReference>
<dbReference type="PATRIC" id="fig|45658.7.peg.158"/>
<dbReference type="Pfam" id="PF13444">
    <property type="entry name" value="Acetyltransf_5"/>
    <property type="match status" value="1"/>
</dbReference>
<evidence type="ECO:0000256" key="8">
    <source>
        <dbReference type="ARBA" id="ARBA00039866"/>
    </source>
</evidence>
<comment type="similarity">
    <text evidence="6">Belongs to the acetyltransferase family. OlsB subfamily.</text>
</comment>
<dbReference type="SMART" id="SM00563">
    <property type="entry name" value="PlsC"/>
    <property type="match status" value="1"/>
</dbReference>
<evidence type="ECO:0000259" key="11">
    <source>
        <dbReference type="SMART" id="SM00563"/>
    </source>
</evidence>
<evidence type="ECO:0000256" key="4">
    <source>
        <dbReference type="ARBA" id="ARBA00023098"/>
    </source>
</evidence>
<protein>
    <recommendedName>
        <fullName evidence="8">L-ornithine N(alpha)-acyltransferase</fullName>
        <ecNumber evidence="7">2.3.2.30</ecNumber>
    </recommendedName>
</protein>
<dbReference type="AlphaFoldDB" id="A0A1C7F6L8"/>
<gene>
    <name evidence="12" type="ORF">VSVS05_00173</name>
</gene>
<name>A0A1C7F6L8_9VIBR</name>
<evidence type="ECO:0000256" key="7">
    <source>
        <dbReference type="ARBA" id="ARBA00039058"/>
    </source>
</evidence>
<evidence type="ECO:0000256" key="1">
    <source>
        <dbReference type="ARBA" id="ARBA00005189"/>
    </source>
</evidence>
<keyword evidence="5" id="KW-0012">Acyltransferase</keyword>
<dbReference type="InterPro" id="IPR002123">
    <property type="entry name" value="Plipid/glycerol_acylTrfase"/>
</dbReference>
<proteinExistence type="inferred from homology"/>
<dbReference type="Proteomes" id="UP000092528">
    <property type="component" value="Chromosome 1"/>
</dbReference>
<evidence type="ECO:0000256" key="10">
    <source>
        <dbReference type="ARBA" id="ARBA00047785"/>
    </source>
</evidence>
<dbReference type="Pfam" id="PF19576">
    <property type="entry name" value="Acyltransf_2"/>
    <property type="match status" value="1"/>
</dbReference>
<dbReference type="SUPFAM" id="SSF69593">
    <property type="entry name" value="Glycerol-3-phosphate (1)-acyltransferase"/>
    <property type="match status" value="1"/>
</dbReference>
<evidence type="ECO:0000256" key="3">
    <source>
        <dbReference type="ARBA" id="ARBA00022679"/>
    </source>
</evidence>
<evidence type="ECO:0000256" key="6">
    <source>
        <dbReference type="ARBA" id="ARBA00038095"/>
    </source>
</evidence>
<feature type="domain" description="Phospholipid/glycerol acyltransferase" evidence="11">
    <location>
        <begin position="75"/>
        <end position="199"/>
    </location>
</feature>
<accession>A0A1C7F6L8</accession>
<sequence length="584" mass="66468">MEVTSPFRLPRKTPFGLAEQVTEWATGLSKLDKFYAQRPAQCNTETFLRFTLQVLGIDYQIIKGSLNQVPEQGATVIVANHPLGCVEGVILAELLLMIRPDVKILANHYLKTVPELDSLFIGVDVFEGKERHKANLKALREAHRHLEQSGLLLLFPAGEVSQLVDGKTNQIEDKAWSRSVSSLIKKSAATTLPIFINGQNSKRFYLAGKVHSLLRTLMLGRELLNKSHQPIEIAIGSAINYKEIRALDDESLVNYLRLNTYLLKPQSEHRDLFCDAQPQTPVSPALDLVRYEEDLNAIPKHDHLLSSGEFDVYCTRAKYIPNLLYEIGRLREQNFRDVGEGTGKALDIDRFDPHYRHLFIWDRQQRRLVGAYRLGLVDRLMEHSGINALYSRTLFDYDQRFIDRMGKSIELGRSVIAAEYQRSMSALLLLWKGIATFIQRNPDYTHLFGPVSISNHYSQSARQLLAESMEMHHFDNHSAELVTASHPLSHSKTYWNTSMLSALGDLQLLSKVIARMDEGKSMPVLLRQYLALNGKLVSFNVDPEFNHALDGLIVVDLRQVPIRTLGRYMGLPLAEQYIAYHRQK</sequence>